<protein>
    <recommendedName>
        <fullName evidence="4">General secretion pathway GspH domain-containing protein</fullName>
    </recommendedName>
</protein>
<dbReference type="InterPro" id="IPR012902">
    <property type="entry name" value="N_methyl_site"/>
</dbReference>
<dbReference type="SUPFAM" id="SSF54523">
    <property type="entry name" value="Pili subunits"/>
    <property type="match status" value="1"/>
</dbReference>
<organism evidence="2 3">
    <name type="scientific">Candidatus Yonathbacteria bacterium RIFCSPHIGHO2_02_FULL_44_14</name>
    <dbReference type="NCBI Taxonomy" id="1802724"/>
    <lineage>
        <taxon>Bacteria</taxon>
        <taxon>Candidatus Yonathiibacteriota</taxon>
    </lineage>
</organism>
<feature type="transmembrane region" description="Helical" evidence="1">
    <location>
        <begin position="28"/>
        <end position="50"/>
    </location>
</feature>
<accession>A0A1G2S732</accession>
<evidence type="ECO:0000313" key="3">
    <source>
        <dbReference type="Proteomes" id="UP000179118"/>
    </source>
</evidence>
<dbReference type="Proteomes" id="UP000179118">
    <property type="component" value="Unassembled WGS sequence"/>
</dbReference>
<sequence>MSILQTKKGFTRQNFSKKNLGGFTLVEMTVSIGLFTIVLFIATSAFLSIVNADRKSRAVRIATDNLNLALEDMSRRIKTGLDYHCGAVDTATPADCQNGDGTLYFTGQDGLRIKYTSSGGAILRRIAPEVADTLTTAPEINITNLKFFVNGSLPYGTGAGNDKLQPVVTIVVDGELASGSSSQTKFKIQTTVAQRLYDH</sequence>
<name>A0A1G2S732_9BACT</name>
<keyword evidence="1" id="KW-0812">Transmembrane</keyword>
<dbReference type="InterPro" id="IPR045584">
    <property type="entry name" value="Pilin-like"/>
</dbReference>
<evidence type="ECO:0000256" key="1">
    <source>
        <dbReference type="SAM" id="Phobius"/>
    </source>
</evidence>
<dbReference type="EMBL" id="MHUT01000018">
    <property type="protein sequence ID" value="OHA80528.1"/>
    <property type="molecule type" value="Genomic_DNA"/>
</dbReference>
<evidence type="ECO:0000313" key="2">
    <source>
        <dbReference type="EMBL" id="OHA80528.1"/>
    </source>
</evidence>
<keyword evidence="1" id="KW-1133">Transmembrane helix</keyword>
<evidence type="ECO:0008006" key="4">
    <source>
        <dbReference type="Google" id="ProtNLM"/>
    </source>
</evidence>
<dbReference type="PROSITE" id="PS00409">
    <property type="entry name" value="PROKAR_NTER_METHYL"/>
    <property type="match status" value="1"/>
</dbReference>
<reference evidence="2 3" key="1">
    <citation type="journal article" date="2016" name="Nat. Commun.">
        <title>Thousands of microbial genomes shed light on interconnected biogeochemical processes in an aquifer system.</title>
        <authorList>
            <person name="Anantharaman K."/>
            <person name="Brown C.T."/>
            <person name="Hug L.A."/>
            <person name="Sharon I."/>
            <person name="Castelle C.J."/>
            <person name="Probst A.J."/>
            <person name="Thomas B.C."/>
            <person name="Singh A."/>
            <person name="Wilkins M.J."/>
            <person name="Karaoz U."/>
            <person name="Brodie E.L."/>
            <person name="Williams K.H."/>
            <person name="Hubbard S.S."/>
            <person name="Banfield J.F."/>
        </authorList>
    </citation>
    <scope>NUCLEOTIDE SEQUENCE [LARGE SCALE GENOMIC DNA]</scope>
</reference>
<proteinExistence type="predicted"/>
<keyword evidence="1" id="KW-0472">Membrane</keyword>
<comment type="caution">
    <text evidence="2">The sequence shown here is derived from an EMBL/GenBank/DDBJ whole genome shotgun (WGS) entry which is preliminary data.</text>
</comment>
<dbReference type="AlphaFoldDB" id="A0A1G2S732"/>
<gene>
    <name evidence="2" type="ORF">A3D51_00400</name>
</gene>